<evidence type="ECO:0000313" key="3">
    <source>
        <dbReference type="Proteomes" id="UP000094795"/>
    </source>
</evidence>
<dbReference type="STRING" id="1480615.AWJ14_14800"/>
<organism evidence="2 3">
    <name type="scientific">Hoeflea olei</name>
    <dbReference type="NCBI Taxonomy" id="1480615"/>
    <lineage>
        <taxon>Bacteria</taxon>
        <taxon>Pseudomonadati</taxon>
        <taxon>Pseudomonadota</taxon>
        <taxon>Alphaproteobacteria</taxon>
        <taxon>Hyphomicrobiales</taxon>
        <taxon>Rhizobiaceae</taxon>
        <taxon>Hoeflea</taxon>
    </lineage>
</organism>
<evidence type="ECO:0000256" key="1">
    <source>
        <dbReference type="SAM" id="MobiDB-lite"/>
    </source>
</evidence>
<gene>
    <name evidence="2" type="ORF">AWJ14_14800</name>
</gene>
<evidence type="ECO:0008006" key="4">
    <source>
        <dbReference type="Google" id="ProtNLM"/>
    </source>
</evidence>
<dbReference type="Proteomes" id="UP000094795">
    <property type="component" value="Unassembled WGS sequence"/>
</dbReference>
<proteinExistence type="predicted"/>
<name>A0A1C1YQE9_9HYPH</name>
<comment type="caution">
    <text evidence="2">The sequence shown here is derived from an EMBL/GenBank/DDBJ whole genome shotgun (WGS) entry which is preliminary data.</text>
</comment>
<feature type="region of interest" description="Disordered" evidence="1">
    <location>
        <begin position="391"/>
        <end position="435"/>
    </location>
</feature>
<feature type="compositionally biased region" description="Basic and acidic residues" evidence="1">
    <location>
        <begin position="400"/>
        <end position="429"/>
    </location>
</feature>
<feature type="region of interest" description="Disordered" evidence="1">
    <location>
        <begin position="213"/>
        <end position="283"/>
    </location>
</feature>
<feature type="compositionally biased region" description="Pro residues" evidence="1">
    <location>
        <begin position="163"/>
        <end position="176"/>
    </location>
</feature>
<dbReference type="EMBL" id="LQZT01000049">
    <property type="protein sequence ID" value="OCW55752.1"/>
    <property type="molecule type" value="Genomic_DNA"/>
</dbReference>
<feature type="compositionally biased region" description="Low complexity" evidence="1">
    <location>
        <begin position="220"/>
        <end position="248"/>
    </location>
</feature>
<keyword evidence="3" id="KW-1185">Reference proteome</keyword>
<accession>A0A1C1YQE9</accession>
<evidence type="ECO:0000313" key="2">
    <source>
        <dbReference type="EMBL" id="OCW55752.1"/>
    </source>
</evidence>
<dbReference type="AlphaFoldDB" id="A0A1C1YQE9"/>
<protein>
    <recommendedName>
        <fullName evidence="4">DUF2336 domain-containing protein</fullName>
    </recommendedName>
</protein>
<sequence length="435" mass="46375">MSDNFRDLERSDPHRRKDAVLMAAISGLECLEHPSRQDLVRFSRLFMPLYAAASPDVRRTASATLSRIAHVPDDVVEMLVNEPIAIAAPFIAHYPRLKESTLARAVLRRGAPHARAAARRSDLSPQAIMTLRRLNDPSVDGLLILRGLIPDPSLAPGAAPAPEVAPAPAIPAPSAPPADHGRPSGRPVVAAPPLDPSEQLRAELRALAVRKAGRTDPVRRGAAAASDDADAPATPALRRPARLPVPTVGMRAPAQPLNRPTSTRAKKGAIPASRSAPLPDPRIDRLTRHARPNQESWFATALADAMDASYPLAERIMMDLSGRQLATAMIALGAPVATINAALESFFPHLAEPAAPKTLAAELVAGLDPELCLVRLQAWQRADRYTTGGSLHVPALAEGKPVRRDPVQTRPRQDAGKDAGKDSGRDSGKAARKHG</sequence>
<feature type="region of interest" description="Disordered" evidence="1">
    <location>
        <begin position="157"/>
        <end position="195"/>
    </location>
</feature>
<reference evidence="2 3" key="1">
    <citation type="submission" date="2015-12" db="EMBL/GenBank/DDBJ databases">
        <authorList>
            <person name="Shamseldin A."/>
            <person name="Moawad H."/>
            <person name="Abd El-Rahim W.M."/>
            <person name="Sadowsky M.J."/>
        </authorList>
    </citation>
    <scope>NUCLEOTIDE SEQUENCE [LARGE SCALE GENOMIC DNA]</scope>
    <source>
        <strain evidence="2 3">JC234</strain>
    </source>
</reference>